<protein>
    <submittedName>
        <fullName evidence="1">Odorant-binding protein 57a, isoform D</fullName>
    </submittedName>
</protein>
<accession>A0A0N8P014</accession>
<dbReference type="InParanoid" id="A0A0N8P014"/>
<dbReference type="STRING" id="7217.A0A0N8P014"/>
<keyword evidence="2" id="KW-1185">Reference proteome</keyword>
<dbReference type="InterPro" id="IPR036728">
    <property type="entry name" value="PBP_GOBP_sf"/>
</dbReference>
<name>A0A0N8P014_DROAN</name>
<dbReference type="AlphaFoldDB" id="A0A0N8P014"/>
<evidence type="ECO:0000313" key="1">
    <source>
        <dbReference type="EMBL" id="KPU75852.1"/>
    </source>
</evidence>
<dbReference type="Gene3D" id="1.10.238.20">
    <property type="entry name" value="Pheromone/general odorant binding protein domain"/>
    <property type="match status" value="1"/>
</dbReference>
<gene>
    <name evidence="1" type="primary">Dana\Obp57a</name>
    <name evidence="1" type="synonym">Dana\GF12267</name>
    <name evidence="1" type="synonym">dana_GLEANR_12273</name>
    <name evidence="1" type="synonym">DanaObp57a</name>
    <name evidence="1" type="synonym">Obp57a</name>
    <name evidence="1" type="ORF">GF12267</name>
</gene>
<proteinExistence type="predicted"/>
<dbReference type="Proteomes" id="UP000007801">
    <property type="component" value="Unassembled WGS sequence"/>
</dbReference>
<dbReference type="GO" id="GO:0005549">
    <property type="term" value="F:odorant binding"/>
    <property type="evidence" value="ECO:0007669"/>
    <property type="project" value="InterPro"/>
</dbReference>
<dbReference type="FunCoup" id="A0A0N8P014">
    <property type="interactions" value="41"/>
</dbReference>
<dbReference type="OrthoDB" id="7820309at2759"/>
<organism evidence="1 2">
    <name type="scientific">Drosophila ananassae</name>
    <name type="common">Fruit fly</name>
    <dbReference type="NCBI Taxonomy" id="7217"/>
    <lineage>
        <taxon>Eukaryota</taxon>
        <taxon>Metazoa</taxon>
        <taxon>Ecdysozoa</taxon>
        <taxon>Arthropoda</taxon>
        <taxon>Hexapoda</taxon>
        <taxon>Insecta</taxon>
        <taxon>Pterygota</taxon>
        <taxon>Neoptera</taxon>
        <taxon>Endopterygota</taxon>
        <taxon>Diptera</taxon>
        <taxon>Brachycera</taxon>
        <taxon>Muscomorpha</taxon>
        <taxon>Ephydroidea</taxon>
        <taxon>Drosophilidae</taxon>
        <taxon>Drosophila</taxon>
        <taxon>Sophophora</taxon>
    </lineage>
</organism>
<reference evidence="1 2" key="1">
    <citation type="journal article" date="2007" name="Nature">
        <title>Evolution of genes and genomes on the Drosophila phylogeny.</title>
        <authorList>
            <consortium name="Drosophila 12 Genomes Consortium"/>
            <person name="Clark A.G."/>
            <person name="Eisen M.B."/>
            <person name="Smith D.R."/>
            <person name="Bergman C.M."/>
            <person name="Oliver B."/>
            <person name="Markow T.A."/>
            <person name="Kaufman T.C."/>
            <person name="Kellis M."/>
            <person name="Gelbart W."/>
            <person name="Iyer V.N."/>
            <person name="Pollard D.A."/>
            <person name="Sackton T.B."/>
            <person name="Larracuente A.M."/>
            <person name="Singh N.D."/>
            <person name="Abad J.P."/>
            <person name="Abt D.N."/>
            <person name="Adryan B."/>
            <person name="Aguade M."/>
            <person name="Akashi H."/>
            <person name="Anderson W.W."/>
            <person name="Aquadro C.F."/>
            <person name="Ardell D.H."/>
            <person name="Arguello R."/>
            <person name="Artieri C.G."/>
            <person name="Barbash D.A."/>
            <person name="Barker D."/>
            <person name="Barsanti P."/>
            <person name="Batterham P."/>
            <person name="Batzoglou S."/>
            <person name="Begun D."/>
            <person name="Bhutkar A."/>
            <person name="Blanco E."/>
            <person name="Bosak S.A."/>
            <person name="Bradley R.K."/>
            <person name="Brand A.D."/>
            <person name="Brent M.R."/>
            <person name="Brooks A.N."/>
            <person name="Brown R.H."/>
            <person name="Butlin R.K."/>
            <person name="Caggese C."/>
            <person name="Calvi B.R."/>
            <person name="Bernardo de Carvalho A."/>
            <person name="Caspi A."/>
            <person name="Castrezana S."/>
            <person name="Celniker S.E."/>
            <person name="Chang J.L."/>
            <person name="Chapple C."/>
            <person name="Chatterji S."/>
            <person name="Chinwalla A."/>
            <person name="Civetta A."/>
            <person name="Clifton S.W."/>
            <person name="Comeron J.M."/>
            <person name="Costello J.C."/>
            <person name="Coyne J.A."/>
            <person name="Daub J."/>
            <person name="David R.G."/>
            <person name="Delcher A.L."/>
            <person name="Delehaunty K."/>
            <person name="Do C.B."/>
            <person name="Ebling H."/>
            <person name="Edwards K."/>
            <person name="Eickbush T."/>
            <person name="Evans J.D."/>
            <person name="Filipski A."/>
            <person name="Findeiss S."/>
            <person name="Freyhult E."/>
            <person name="Fulton L."/>
            <person name="Fulton R."/>
            <person name="Garcia A.C."/>
            <person name="Gardiner A."/>
            <person name="Garfield D.A."/>
            <person name="Garvin B.E."/>
            <person name="Gibson G."/>
            <person name="Gilbert D."/>
            <person name="Gnerre S."/>
            <person name="Godfrey J."/>
            <person name="Good R."/>
            <person name="Gotea V."/>
            <person name="Gravely B."/>
            <person name="Greenberg A.J."/>
            <person name="Griffiths-Jones S."/>
            <person name="Gross S."/>
            <person name="Guigo R."/>
            <person name="Gustafson E.A."/>
            <person name="Haerty W."/>
            <person name="Hahn M.W."/>
            <person name="Halligan D.L."/>
            <person name="Halpern A.L."/>
            <person name="Halter G.M."/>
            <person name="Han M.V."/>
            <person name="Heger A."/>
            <person name="Hillier L."/>
            <person name="Hinrichs A.S."/>
            <person name="Holmes I."/>
            <person name="Hoskins R.A."/>
            <person name="Hubisz M.J."/>
            <person name="Hultmark D."/>
            <person name="Huntley M.A."/>
            <person name="Jaffe D.B."/>
            <person name="Jagadeeshan S."/>
            <person name="Jeck W.R."/>
            <person name="Johnson J."/>
            <person name="Jones C.D."/>
            <person name="Jordan W.C."/>
            <person name="Karpen G.H."/>
            <person name="Kataoka E."/>
            <person name="Keightley P.D."/>
            <person name="Kheradpour P."/>
            <person name="Kirkness E.F."/>
            <person name="Koerich L.B."/>
            <person name="Kristiansen K."/>
            <person name="Kudrna D."/>
            <person name="Kulathinal R.J."/>
            <person name="Kumar S."/>
            <person name="Kwok R."/>
            <person name="Lander E."/>
            <person name="Langley C.H."/>
            <person name="Lapoint R."/>
            <person name="Lazzaro B.P."/>
            <person name="Lee S.J."/>
            <person name="Levesque L."/>
            <person name="Li R."/>
            <person name="Lin C.F."/>
            <person name="Lin M.F."/>
            <person name="Lindblad-Toh K."/>
            <person name="Llopart A."/>
            <person name="Long M."/>
            <person name="Low L."/>
            <person name="Lozovsky E."/>
            <person name="Lu J."/>
            <person name="Luo M."/>
            <person name="Machado C.A."/>
            <person name="Makalowski W."/>
            <person name="Marzo M."/>
            <person name="Matsuda M."/>
            <person name="Matzkin L."/>
            <person name="McAllister B."/>
            <person name="McBride C.S."/>
            <person name="McKernan B."/>
            <person name="McKernan K."/>
            <person name="Mendez-Lago M."/>
            <person name="Minx P."/>
            <person name="Mollenhauer M.U."/>
            <person name="Montooth K."/>
            <person name="Mount S.M."/>
            <person name="Mu X."/>
            <person name="Myers E."/>
            <person name="Negre B."/>
            <person name="Newfeld S."/>
            <person name="Nielsen R."/>
            <person name="Noor M.A."/>
            <person name="O'Grady P."/>
            <person name="Pachter L."/>
            <person name="Papaceit M."/>
            <person name="Parisi M.J."/>
            <person name="Parisi M."/>
            <person name="Parts L."/>
            <person name="Pedersen J.S."/>
            <person name="Pesole G."/>
            <person name="Phillippy A.M."/>
            <person name="Ponting C.P."/>
            <person name="Pop M."/>
            <person name="Porcelli D."/>
            <person name="Powell J.R."/>
            <person name="Prohaska S."/>
            <person name="Pruitt K."/>
            <person name="Puig M."/>
            <person name="Quesneville H."/>
            <person name="Ram K.R."/>
            <person name="Rand D."/>
            <person name="Rasmussen M.D."/>
            <person name="Reed L.K."/>
            <person name="Reenan R."/>
            <person name="Reily A."/>
            <person name="Remington K.A."/>
            <person name="Rieger T.T."/>
            <person name="Ritchie M.G."/>
            <person name="Robin C."/>
            <person name="Rogers Y.H."/>
            <person name="Rohde C."/>
            <person name="Rozas J."/>
            <person name="Rubenfield M.J."/>
            <person name="Ruiz A."/>
            <person name="Russo S."/>
            <person name="Salzberg S.L."/>
            <person name="Sanchez-Gracia A."/>
            <person name="Saranga D.J."/>
            <person name="Sato H."/>
            <person name="Schaeffer S.W."/>
            <person name="Schatz M.C."/>
            <person name="Schlenke T."/>
            <person name="Schwartz R."/>
            <person name="Segarra C."/>
            <person name="Singh R.S."/>
            <person name="Sirot L."/>
            <person name="Sirota M."/>
            <person name="Sisneros N.B."/>
            <person name="Smith C.D."/>
            <person name="Smith T.F."/>
            <person name="Spieth J."/>
            <person name="Stage D.E."/>
            <person name="Stark A."/>
            <person name="Stephan W."/>
            <person name="Strausberg R.L."/>
            <person name="Strempel S."/>
            <person name="Sturgill D."/>
            <person name="Sutton G."/>
            <person name="Sutton G.G."/>
            <person name="Tao W."/>
            <person name="Teichmann S."/>
            <person name="Tobari Y.N."/>
            <person name="Tomimura Y."/>
            <person name="Tsolas J.M."/>
            <person name="Valente V.L."/>
            <person name="Venter E."/>
            <person name="Venter J.C."/>
            <person name="Vicario S."/>
            <person name="Vieira F.G."/>
            <person name="Vilella A.J."/>
            <person name="Villasante A."/>
            <person name="Walenz B."/>
            <person name="Wang J."/>
            <person name="Wasserman M."/>
            <person name="Watts T."/>
            <person name="Wilson D."/>
            <person name="Wilson R.K."/>
            <person name="Wing R.A."/>
            <person name="Wolfner M.F."/>
            <person name="Wong A."/>
            <person name="Wong G.K."/>
            <person name="Wu C.I."/>
            <person name="Wu G."/>
            <person name="Yamamoto D."/>
            <person name="Yang H.P."/>
            <person name="Yang S.P."/>
            <person name="Yorke J.A."/>
            <person name="Yoshida K."/>
            <person name="Zdobnov E."/>
            <person name="Zhang P."/>
            <person name="Zhang Y."/>
            <person name="Zimin A.V."/>
            <person name="Baldwin J."/>
            <person name="Abdouelleil A."/>
            <person name="Abdulkadir J."/>
            <person name="Abebe A."/>
            <person name="Abera B."/>
            <person name="Abreu J."/>
            <person name="Acer S.C."/>
            <person name="Aftuck L."/>
            <person name="Alexander A."/>
            <person name="An P."/>
            <person name="Anderson E."/>
            <person name="Anderson S."/>
            <person name="Arachi H."/>
            <person name="Azer M."/>
            <person name="Bachantsang P."/>
            <person name="Barry A."/>
            <person name="Bayul T."/>
            <person name="Berlin A."/>
            <person name="Bessette D."/>
            <person name="Bloom T."/>
            <person name="Blye J."/>
            <person name="Boguslavskiy L."/>
            <person name="Bonnet C."/>
            <person name="Boukhgalter B."/>
            <person name="Bourzgui I."/>
            <person name="Brown A."/>
            <person name="Cahill P."/>
            <person name="Channer S."/>
            <person name="Cheshatsang Y."/>
            <person name="Chuda L."/>
            <person name="Citroen M."/>
            <person name="Collymore A."/>
            <person name="Cooke P."/>
            <person name="Costello M."/>
            <person name="D'Aco K."/>
            <person name="Daza R."/>
            <person name="De Haan G."/>
            <person name="DeGray S."/>
            <person name="DeMaso C."/>
            <person name="Dhargay N."/>
            <person name="Dooley K."/>
            <person name="Dooley E."/>
            <person name="Doricent M."/>
            <person name="Dorje P."/>
            <person name="Dorjee K."/>
            <person name="Dupes A."/>
            <person name="Elong R."/>
            <person name="Falk J."/>
            <person name="Farina A."/>
            <person name="Faro S."/>
            <person name="Ferguson D."/>
            <person name="Fisher S."/>
            <person name="Foley C.D."/>
            <person name="Franke A."/>
            <person name="Friedrich D."/>
            <person name="Gadbois L."/>
            <person name="Gearin G."/>
            <person name="Gearin C.R."/>
            <person name="Giannoukos G."/>
            <person name="Goode T."/>
            <person name="Graham J."/>
            <person name="Grandbois E."/>
            <person name="Grewal S."/>
            <person name="Gyaltsen K."/>
            <person name="Hafez N."/>
            <person name="Hagos B."/>
            <person name="Hall J."/>
            <person name="Henson C."/>
            <person name="Hollinger A."/>
            <person name="Honan T."/>
            <person name="Huard M.D."/>
            <person name="Hughes L."/>
            <person name="Hurhula B."/>
            <person name="Husby M.E."/>
            <person name="Kamat A."/>
            <person name="Kanga B."/>
            <person name="Kashin S."/>
            <person name="Khazanovich D."/>
            <person name="Kisner P."/>
            <person name="Lance K."/>
            <person name="Lara M."/>
            <person name="Lee W."/>
            <person name="Lennon N."/>
            <person name="Letendre F."/>
            <person name="LeVine R."/>
            <person name="Lipovsky A."/>
            <person name="Liu X."/>
            <person name="Liu J."/>
            <person name="Liu S."/>
            <person name="Lokyitsang T."/>
            <person name="Lokyitsang Y."/>
            <person name="Lubonja R."/>
            <person name="Lui A."/>
            <person name="MacDonald P."/>
            <person name="Magnisalis V."/>
            <person name="Maru K."/>
            <person name="Matthews C."/>
            <person name="McCusker W."/>
            <person name="McDonough S."/>
            <person name="Mehta T."/>
            <person name="Meldrim J."/>
            <person name="Meneus L."/>
            <person name="Mihai O."/>
            <person name="Mihalev A."/>
            <person name="Mihova T."/>
            <person name="Mittelman R."/>
            <person name="Mlenga V."/>
            <person name="Montmayeur A."/>
            <person name="Mulrain L."/>
            <person name="Navidi A."/>
            <person name="Naylor J."/>
            <person name="Negash T."/>
            <person name="Nguyen T."/>
            <person name="Nguyen N."/>
            <person name="Nicol R."/>
            <person name="Norbu C."/>
            <person name="Norbu N."/>
            <person name="Novod N."/>
            <person name="O'Neill B."/>
            <person name="Osman S."/>
            <person name="Markiewicz E."/>
            <person name="Oyono O.L."/>
            <person name="Patti C."/>
            <person name="Phunkhang P."/>
            <person name="Pierre F."/>
            <person name="Priest M."/>
            <person name="Raghuraman S."/>
            <person name="Rege F."/>
            <person name="Reyes R."/>
            <person name="Rise C."/>
            <person name="Rogov P."/>
            <person name="Ross K."/>
            <person name="Ryan E."/>
            <person name="Settipalli S."/>
            <person name="Shea T."/>
            <person name="Sherpa N."/>
            <person name="Shi L."/>
            <person name="Shih D."/>
            <person name="Sparrow T."/>
            <person name="Spaulding J."/>
            <person name="Stalker J."/>
            <person name="Stange-Thomann N."/>
            <person name="Stavropoulos S."/>
            <person name="Stone C."/>
            <person name="Strader C."/>
            <person name="Tesfaye S."/>
            <person name="Thomson T."/>
            <person name="Thoulutsang Y."/>
            <person name="Thoulutsang D."/>
            <person name="Topham K."/>
            <person name="Topping I."/>
            <person name="Tsamla T."/>
            <person name="Vassiliev H."/>
            <person name="Vo A."/>
            <person name="Wangchuk T."/>
            <person name="Wangdi T."/>
            <person name="Weiand M."/>
            <person name="Wilkinson J."/>
            <person name="Wilson A."/>
            <person name="Yadav S."/>
            <person name="Young G."/>
            <person name="Yu Q."/>
            <person name="Zembek L."/>
            <person name="Zhong D."/>
            <person name="Zimmer A."/>
            <person name="Zwirko Z."/>
            <person name="Jaffe D.B."/>
            <person name="Alvarez P."/>
            <person name="Brockman W."/>
            <person name="Butler J."/>
            <person name="Chin C."/>
            <person name="Gnerre S."/>
            <person name="Grabherr M."/>
            <person name="Kleber M."/>
            <person name="Mauceli E."/>
            <person name="MacCallum I."/>
        </authorList>
    </citation>
    <scope>NUCLEOTIDE SEQUENCE [LARGE SCALE GENOMIC DNA]</scope>
    <source>
        <strain evidence="2">Tucson 14024-0371.13</strain>
    </source>
</reference>
<dbReference type="SUPFAM" id="SSF47565">
    <property type="entry name" value="Insect pheromone/odorant-binding proteins"/>
    <property type="match status" value="1"/>
</dbReference>
<dbReference type="CDD" id="cd23992">
    <property type="entry name" value="PBP_GOBP"/>
    <property type="match status" value="1"/>
</dbReference>
<dbReference type="EMBL" id="CH902619">
    <property type="protein sequence ID" value="KPU75852.1"/>
    <property type="molecule type" value="Genomic_DNA"/>
</dbReference>
<dbReference type="GeneID" id="6495119"/>
<evidence type="ECO:0000313" key="2">
    <source>
        <dbReference type="Proteomes" id="UP000007801"/>
    </source>
</evidence>
<sequence>MQNWLNNYSVYNLIIKWEIIFKPFSLFSTMKTNSVGVLAALILALISLVESRHPFDFFDESFEDFDECLRTNNISDEEYLNFESFENLKNVFNENVDLKFKCNIKCQLEKQPKKWLDNEGKMDLQLMNATEEASVSILKCMESAPEESCAYAFKLILCAALANHPIDNFEDIETAELALGWDEVELQQKDDEEDGYDVIDYESTTVSS</sequence>